<dbReference type="EMBL" id="CP129970">
    <property type="protein sequence ID" value="WMN06851.1"/>
    <property type="molecule type" value="Genomic_DNA"/>
</dbReference>
<dbReference type="SMART" id="SM00387">
    <property type="entry name" value="HATPase_c"/>
    <property type="match status" value="1"/>
</dbReference>
<dbReference type="InterPro" id="IPR011495">
    <property type="entry name" value="Sig_transdc_His_kin_sub2_dim/P"/>
</dbReference>
<dbReference type="PANTHER" id="PTHR43547">
    <property type="entry name" value="TWO-COMPONENT HISTIDINE KINASE"/>
    <property type="match status" value="1"/>
</dbReference>
<keyword evidence="6" id="KW-1185">Reference proteome</keyword>
<dbReference type="Gene3D" id="3.30.565.10">
    <property type="entry name" value="Histidine kinase-like ATPase, C-terminal domain"/>
    <property type="match status" value="1"/>
</dbReference>
<dbReference type="SUPFAM" id="SSF55874">
    <property type="entry name" value="ATPase domain of HSP90 chaperone/DNA topoisomerase II/histidine kinase"/>
    <property type="match status" value="1"/>
</dbReference>
<dbReference type="InterPro" id="IPR003594">
    <property type="entry name" value="HATPase_dom"/>
</dbReference>
<evidence type="ECO:0000259" key="4">
    <source>
        <dbReference type="PROSITE" id="PS50109"/>
    </source>
</evidence>
<dbReference type="PROSITE" id="PS50109">
    <property type="entry name" value="HIS_KIN"/>
    <property type="match status" value="1"/>
</dbReference>
<evidence type="ECO:0000313" key="6">
    <source>
        <dbReference type="Proteomes" id="UP001244443"/>
    </source>
</evidence>
<evidence type="ECO:0000256" key="2">
    <source>
        <dbReference type="SAM" id="Coils"/>
    </source>
</evidence>
<dbReference type="InterPro" id="IPR036890">
    <property type="entry name" value="HATPase_C_sf"/>
</dbReference>
<reference evidence="5" key="1">
    <citation type="submission" date="2023-08" db="EMBL/GenBank/DDBJ databases">
        <title>Comparative genomics and taxonomic characterization of three novel marine species of genus Marivirga.</title>
        <authorList>
            <person name="Muhammad N."/>
            <person name="Kim S.-G."/>
        </authorList>
    </citation>
    <scope>NUCLEOTIDE SEQUENCE [LARGE SCALE GENOMIC DNA]</scope>
    <source>
        <strain evidence="5">ABR2-2</strain>
    </source>
</reference>
<dbReference type="Gene3D" id="2.130.10.10">
    <property type="entry name" value="YVTN repeat-like/Quinoprotein amine dehydrogenase"/>
    <property type="match status" value="2"/>
</dbReference>
<organism evidence="5 6">
    <name type="scientific">Marivirga arenosa</name>
    <dbReference type="NCBI Taxonomy" id="3059076"/>
    <lineage>
        <taxon>Bacteria</taxon>
        <taxon>Pseudomonadati</taxon>
        <taxon>Bacteroidota</taxon>
        <taxon>Cytophagia</taxon>
        <taxon>Cytophagales</taxon>
        <taxon>Marivirgaceae</taxon>
        <taxon>Marivirga</taxon>
    </lineage>
</organism>
<dbReference type="PANTHER" id="PTHR43547:SF2">
    <property type="entry name" value="HYBRID SIGNAL TRANSDUCTION HISTIDINE KINASE C"/>
    <property type="match status" value="1"/>
</dbReference>
<evidence type="ECO:0000256" key="3">
    <source>
        <dbReference type="SAM" id="Phobius"/>
    </source>
</evidence>
<dbReference type="Gene3D" id="2.60.40.10">
    <property type="entry name" value="Immunoglobulins"/>
    <property type="match status" value="1"/>
</dbReference>
<dbReference type="Pfam" id="PF07495">
    <property type="entry name" value="Y_Y_Y"/>
    <property type="match status" value="1"/>
</dbReference>
<protein>
    <submittedName>
        <fullName evidence="5">Two-component regulator propeller domain-containing protein</fullName>
    </submittedName>
</protein>
<name>A0AA51N5T9_9BACT</name>
<dbReference type="Gene3D" id="3.30.450.20">
    <property type="entry name" value="PAS domain"/>
    <property type="match status" value="1"/>
</dbReference>
<keyword evidence="2" id="KW-0175">Coiled coil</keyword>
<feature type="domain" description="Histidine kinase" evidence="4">
    <location>
        <begin position="861"/>
        <end position="1051"/>
    </location>
</feature>
<dbReference type="Pfam" id="PF07568">
    <property type="entry name" value="HisKA_2"/>
    <property type="match status" value="1"/>
</dbReference>
<proteinExistence type="predicted"/>
<dbReference type="RefSeq" id="WP_308356820.1">
    <property type="nucleotide sequence ID" value="NZ_CP129970.2"/>
</dbReference>
<dbReference type="InterPro" id="IPR013783">
    <property type="entry name" value="Ig-like_fold"/>
</dbReference>
<dbReference type="Pfam" id="PF02518">
    <property type="entry name" value="HATPase_c"/>
    <property type="match status" value="1"/>
</dbReference>
<keyword evidence="1" id="KW-0597">Phosphoprotein</keyword>
<sequence>MIKYLFTALFIFMQFILLAQDVSIEFRHHDKASGLDQPFPYSIIQDNSGFIWIGGENGLWRYSGSEYKHYHHIISDPNSLVYDFVWKLFEDSKGNIWACTYGGGLSKYNPKLDQFSNYAHITGDSNSLSDNKVRGIAEDSDGNIWIGTNEGLDKLNPETGKFQHFGLQDGLADLTVRTIKLSKDNSQLFIATGNGVNILDLQTEKFKTIGKENDSIPGLRYTYVYDLLEYDGQLWVGTGGGLEIIDLRSFKVKHISANPENGKGLSHNVCFSIYKSPKNSDIIWFGTMNGINYYNKKKERFFWVEAHQKDVDNIGGNSIYNVFEDNLGGVWAAVNNGGVYQSHPSFNKFKYHNFLPANTDKYLNRYTSYIQHSNDELLITSYSGLIVWNQKDNSHQIFKMNNGDQGSVNRMSQITRYNENEYLISVWGNFIYHWDHHKRKLTKLRNDSGDSNLNFNLRIYVDHNNTIWLGNSLKGLYQYDLEKQKLNPYFVSDLSNLENSGDEYIKYITEDNNKRLWVGTADGLHLLKDGVFEKFSPSRKKGDLSNGNINHIANSSKNGLWISTELGLNFFSFTTNTFTSYYKKDGLPSNVISGTLEDDNGNLWVATASGLAKMNDEKQFSIYDGSDGLREEYFIFGSAFKSEDNHLYFGTSREIVHFNPDELEYNKMPPKPYFDQLSINNSVVNMASRPDLLNSTLSESSLLSFQPTDLLLNFNFDALNLINGQKNKYSLKMEGLDTEWRSPSLKKNVSFSNLPAGDYKLRLIAVNDENIWSKEEASLAITVLPYWYESWWFRTILAFSLILIIGLIIQWRFNIIKSTNRKLEGLVKNRTEEVLAQKEEIESQNDKLLSRNNRIELLLRELNHRIKNNLQLVSSILNLHSRSTDNIDAKMALTEGKLRMQALSLLHQKLYMTEKYTEVNCKDYIKELLDYLSIAFKSNYSNVEFILDIDDFKLNLDQAVPLGLILNELVTNSLKHSGKEELKIELLAKTNADKIMINLKDNGDGITQEHFEQSSSFGISMIKSLVDQIDGRLSVGCKDGPHFKLEFISKEND</sequence>
<accession>A0AA51N5T9</accession>
<evidence type="ECO:0000313" key="5">
    <source>
        <dbReference type="EMBL" id="WMN06851.1"/>
    </source>
</evidence>
<keyword evidence="3" id="KW-1133">Transmembrane helix</keyword>
<dbReference type="Proteomes" id="UP001244443">
    <property type="component" value="Chromosome"/>
</dbReference>
<feature type="coiled-coil region" evidence="2">
    <location>
        <begin position="831"/>
        <end position="865"/>
    </location>
</feature>
<dbReference type="InterPro" id="IPR011123">
    <property type="entry name" value="Y_Y_Y"/>
</dbReference>
<dbReference type="AlphaFoldDB" id="A0AA51N5T9"/>
<feature type="transmembrane region" description="Helical" evidence="3">
    <location>
        <begin position="791"/>
        <end position="813"/>
    </location>
</feature>
<dbReference type="InterPro" id="IPR005467">
    <property type="entry name" value="His_kinase_dom"/>
</dbReference>
<dbReference type="GO" id="GO:0000155">
    <property type="term" value="F:phosphorelay sensor kinase activity"/>
    <property type="evidence" value="ECO:0007669"/>
    <property type="project" value="TreeGrafter"/>
</dbReference>
<dbReference type="Pfam" id="PF07494">
    <property type="entry name" value="Reg_prop"/>
    <property type="match status" value="3"/>
</dbReference>
<evidence type="ECO:0000256" key="1">
    <source>
        <dbReference type="ARBA" id="ARBA00022553"/>
    </source>
</evidence>
<dbReference type="InterPro" id="IPR015943">
    <property type="entry name" value="WD40/YVTN_repeat-like_dom_sf"/>
</dbReference>
<dbReference type="SUPFAM" id="SSF63829">
    <property type="entry name" value="Calcium-dependent phosphotriesterase"/>
    <property type="match status" value="2"/>
</dbReference>
<keyword evidence="3" id="KW-0472">Membrane</keyword>
<keyword evidence="3" id="KW-0812">Transmembrane</keyword>
<gene>
    <name evidence="5" type="ORF">QYS48_33980</name>
</gene>
<dbReference type="InterPro" id="IPR011110">
    <property type="entry name" value="Reg_prop"/>
</dbReference>